<dbReference type="InterPro" id="IPR001173">
    <property type="entry name" value="Glyco_trans_2-like"/>
</dbReference>
<dbReference type="GO" id="GO:0016757">
    <property type="term" value="F:glycosyltransferase activity"/>
    <property type="evidence" value="ECO:0007669"/>
    <property type="project" value="UniProtKB-KW"/>
</dbReference>
<dbReference type="PANTHER" id="PTHR43179">
    <property type="entry name" value="RHAMNOSYLTRANSFERASE WBBL"/>
    <property type="match status" value="1"/>
</dbReference>
<dbReference type="PANTHER" id="PTHR43179:SF12">
    <property type="entry name" value="GALACTOFURANOSYLTRANSFERASE GLFT2"/>
    <property type="match status" value="1"/>
</dbReference>
<comment type="similarity">
    <text evidence="1">Belongs to the glycosyltransferase 2 family.</text>
</comment>
<protein>
    <recommendedName>
        <fullName evidence="4">Glycosyltransferase 2-like domain-containing protein</fullName>
    </recommendedName>
</protein>
<evidence type="ECO:0000313" key="5">
    <source>
        <dbReference type="EMBL" id="VAW65738.1"/>
    </source>
</evidence>
<dbReference type="Gene3D" id="3.90.550.10">
    <property type="entry name" value="Spore Coat Polysaccharide Biosynthesis Protein SpsA, Chain A"/>
    <property type="match status" value="1"/>
</dbReference>
<organism evidence="5">
    <name type="scientific">hydrothermal vent metagenome</name>
    <dbReference type="NCBI Taxonomy" id="652676"/>
    <lineage>
        <taxon>unclassified sequences</taxon>
        <taxon>metagenomes</taxon>
        <taxon>ecological metagenomes</taxon>
    </lineage>
</organism>
<evidence type="ECO:0000256" key="2">
    <source>
        <dbReference type="ARBA" id="ARBA00022676"/>
    </source>
</evidence>
<evidence type="ECO:0000256" key="1">
    <source>
        <dbReference type="ARBA" id="ARBA00006739"/>
    </source>
</evidence>
<evidence type="ECO:0000256" key="3">
    <source>
        <dbReference type="ARBA" id="ARBA00022679"/>
    </source>
</evidence>
<proteinExistence type="inferred from homology"/>
<reference evidence="5" key="1">
    <citation type="submission" date="2018-06" db="EMBL/GenBank/DDBJ databases">
        <authorList>
            <person name="Zhirakovskaya E."/>
        </authorList>
    </citation>
    <scope>NUCLEOTIDE SEQUENCE</scope>
</reference>
<accession>A0A3B0XBT3</accession>
<dbReference type="AlphaFoldDB" id="A0A3B0XBT3"/>
<name>A0A3B0XBT3_9ZZZZ</name>
<sequence length="301" mass="34462">MNIAILIPVFNRKLKTLFCLDQLYKIDHAGKNISVVVIDDGSTDGTGEAIAKDYPQTIVLKGDGNLWWTGAINMGLQYALKHDFDGVLLLNDDLHLASDFISHLMAVINDNPGALVSSLKMLENDNEILTAGFNIKGKLKQIENNMQGEIYNEQSIDKVLHADILTGASLFIPLSVVREIGFLNYSKFPHNWGDLEYTWRASLKGYKCLIAARSHVYTEYNPNYHRTYFVDSSRSEYLKNLFDNKRFCYGFKFLFNRSFMHRPKSIGTYLFMRGLANILKYIILKLFLPASTLKKYYKIIQ</sequence>
<dbReference type="InterPro" id="IPR029044">
    <property type="entry name" value="Nucleotide-diphossugar_trans"/>
</dbReference>
<dbReference type="EMBL" id="UOFI01000069">
    <property type="protein sequence ID" value="VAW65738.1"/>
    <property type="molecule type" value="Genomic_DNA"/>
</dbReference>
<feature type="domain" description="Glycosyltransferase 2-like" evidence="4">
    <location>
        <begin position="5"/>
        <end position="117"/>
    </location>
</feature>
<dbReference type="Pfam" id="PF00535">
    <property type="entry name" value="Glycos_transf_2"/>
    <property type="match status" value="1"/>
</dbReference>
<evidence type="ECO:0000259" key="4">
    <source>
        <dbReference type="Pfam" id="PF00535"/>
    </source>
</evidence>
<keyword evidence="3" id="KW-0808">Transferase</keyword>
<gene>
    <name evidence="5" type="ORF">MNBD_GAMMA09-3276</name>
</gene>
<dbReference type="SUPFAM" id="SSF53448">
    <property type="entry name" value="Nucleotide-diphospho-sugar transferases"/>
    <property type="match status" value="1"/>
</dbReference>
<keyword evidence="2" id="KW-0328">Glycosyltransferase</keyword>